<name>A0A8H4F1N2_MUCCL</name>
<comment type="similarity">
    <text evidence="3">Belongs to the NDC1 family.</text>
</comment>
<dbReference type="AlphaFoldDB" id="A0A8H4F1N2"/>
<dbReference type="PANTHER" id="PTHR13269">
    <property type="entry name" value="NUCLEOPORIN NDC1"/>
    <property type="match status" value="1"/>
</dbReference>
<feature type="transmembrane region" description="Helical" evidence="13">
    <location>
        <begin position="121"/>
        <end position="139"/>
    </location>
</feature>
<dbReference type="PANTHER" id="PTHR13269:SF6">
    <property type="entry name" value="NUCLEOPORIN NDC1"/>
    <property type="match status" value="1"/>
</dbReference>
<keyword evidence="12" id="KW-0539">Nucleus</keyword>
<organism evidence="14 15">
    <name type="scientific">Mucor circinelloides f. lusitanicus</name>
    <name type="common">Mucor racemosus var. lusitanicus</name>
    <dbReference type="NCBI Taxonomy" id="29924"/>
    <lineage>
        <taxon>Eukaryota</taxon>
        <taxon>Fungi</taxon>
        <taxon>Fungi incertae sedis</taxon>
        <taxon>Mucoromycota</taxon>
        <taxon>Mucoromycotina</taxon>
        <taxon>Mucoromycetes</taxon>
        <taxon>Mucorales</taxon>
        <taxon>Mucorineae</taxon>
        <taxon>Mucoraceae</taxon>
        <taxon>Mucor</taxon>
    </lineage>
</organism>
<evidence type="ECO:0000256" key="4">
    <source>
        <dbReference type="ARBA" id="ARBA00022448"/>
    </source>
</evidence>
<proteinExistence type="inferred from homology"/>
<evidence type="ECO:0000256" key="6">
    <source>
        <dbReference type="ARBA" id="ARBA00022816"/>
    </source>
</evidence>
<reference evidence="14 15" key="1">
    <citation type="submission" date="2019-09" db="EMBL/GenBank/DDBJ databases">
        <authorList>
            <consortium name="DOE Joint Genome Institute"/>
            <person name="Mondo S.J."/>
            <person name="Navarro-Mendoza M.I."/>
            <person name="Perez-Arques C."/>
            <person name="Panchal S."/>
            <person name="Nicolas F.E."/>
            <person name="Ganguly P."/>
            <person name="Pangilinan J."/>
            <person name="Grigoriev I."/>
            <person name="Heitman J."/>
            <person name="Sanya K."/>
            <person name="Garre V."/>
        </authorList>
    </citation>
    <scope>NUCLEOTIDE SEQUENCE [LARGE SCALE GENOMIC DNA]</scope>
    <source>
        <strain evidence="14 15">MU402</strain>
    </source>
</reference>
<keyword evidence="4" id="KW-0813">Transport</keyword>
<keyword evidence="10" id="KW-0906">Nuclear pore complex</keyword>
<evidence type="ECO:0000256" key="8">
    <source>
        <dbReference type="ARBA" id="ARBA00022989"/>
    </source>
</evidence>
<dbReference type="EMBL" id="JAAECE010000005">
    <property type="protein sequence ID" value="KAF1800748.1"/>
    <property type="molecule type" value="Genomic_DNA"/>
</dbReference>
<dbReference type="GO" id="GO:0070762">
    <property type="term" value="C:nuclear pore transmembrane ring"/>
    <property type="evidence" value="ECO:0007669"/>
    <property type="project" value="TreeGrafter"/>
</dbReference>
<dbReference type="InterPro" id="IPR019049">
    <property type="entry name" value="Nucleoporin_prot_Ndc1/Nup"/>
</dbReference>
<dbReference type="GO" id="GO:0005816">
    <property type="term" value="C:spindle pole body"/>
    <property type="evidence" value="ECO:0007669"/>
    <property type="project" value="TreeGrafter"/>
</dbReference>
<keyword evidence="11 13" id="KW-0472">Membrane</keyword>
<feature type="transmembrane region" description="Helical" evidence="13">
    <location>
        <begin position="42"/>
        <end position="59"/>
    </location>
</feature>
<evidence type="ECO:0000256" key="12">
    <source>
        <dbReference type="ARBA" id="ARBA00023242"/>
    </source>
</evidence>
<dbReference type="Proteomes" id="UP000469890">
    <property type="component" value="Unassembled WGS sequence"/>
</dbReference>
<comment type="caution">
    <text evidence="14">The sequence shown here is derived from an EMBL/GenBank/DDBJ whole genome shotgun (WGS) entry which is preliminary data.</text>
</comment>
<evidence type="ECO:0000313" key="15">
    <source>
        <dbReference type="Proteomes" id="UP000469890"/>
    </source>
</evidence>
<dbReference type="GO" id="GO:0015031">
    <property type="term" value="P:protein transport"/>
    <property type="evidence" value="ECO:0007669"/>
    <property type="project" value="UniProtKB-KW"/>
</dbReference>
<keyword evidence="8 13" id="KW-1133">Transmembrane helix</keyword>
<dbReference type="Pfam" id="PF09531">
    <property type="entry name" value="Ndc1_Nup"/>
    <property type="match status" value="1"/>
</dbReference>
<evidence type="ECO:0000256" key="1">
    <source>
        <dbReference type="ARBA" id="ARBA00004232"/>
    </source>
</evidence>
<keyword evidence="5 13" id="KW-0812">Transmembrane</keyword>
<evidence type="ECO:0000256" key="7">
    <source>
        <dbReference type="ARBA" id="ARBA00022927"/>
    </source>
</evidence>
<gene>
    <name evidence="14" type="ORF">FB192DRAFT_1382142</name>
</gene>
<feature type="transmembrane region" description="Helical" evidence="13">
    <location>
        <begin position="170"/>
        <end position="189"/>
    </location>
</feature>
<feature type="transmembrane region" description="Helical" evidence="13">
    <location>
        <begin position="212"/>
        <end position="237"/>
    </location>
</feature>
<dbReference type="GO" id="GO:0030674">
    <property type="term" value="F:protein-macromolecule adaptor activity"/>
    <property type="evidence" value="ECO:0007669"/>
    <property type="project" value="TreeGrafter"/>
</dbReference>
<dbReference type="GO" id="GO:0051028">
    <property type="term" value="P:mRNA transport"/>
    <property type="evidence" value="ECO:0007669"/>
    <property type="project" value="UniProtKB-KW"/>
</dbReference>
<sequence>MQSASSSQMPASTAAAFKRTGKLYNTYTEAYLAALSKSNGRYYKYLFVVSIAFAVLFQMRFGSYSAFINLFSWRTLLFSFVLFFTGAVISLIRNITYTVFEPTYPSTLAEIVINWTSFDNILLFVIHSALNIFVVRYYFSWVMGEKYTHDFLLQPPGHYSGARQLNQENIFIIVYCIILAFGYTVRYVARRSNVVKINNVQQPLFEEVKTSFATVLCTSAMTAINYLIVACITYCIFKGSIYYSLARFFGIYHRVLDTPIAGYSWFSLHLFLRLVVAGTATMCTFNIANRIYDAVYSFTLPASDQCVNQFDGLVNGLSETKINVKVAAFSELAALTAKSPEKRGDIYRTVGKELQDNAWYKIMDQCIKVISELRTVIDVEYNGVKPVEAPVPVSKPVEPQQVRNRLEVSNANILASTTKQMELLDDRTSTIFTGVAERVETLPPSINTVSAYTNNVWLKVKKSQIIEMLQRLELQVGRPGYFSALYMNSVTRRIQTVFNKYQLVVWAVQALGTLTAASVKEDPYGFVQNDLTTVLNQLLGCLLEVEHYLQAPPAQYSNWLKDDNVVIEESEAVMMALREAIYQIRVAFDEYIRAIQIDRKYSAKWERFLSYQE</sequence>
<feature type="transmembrane region" description="Helical" evidence="13">
    <location>
        <begin position="71"/>
        <end position="92"/>
    </location>
</feature>
<comment type="subcellular location">
    <subcellularLocation>
        <location evidence="1">Nucleus membrane</location>
        <topology evidence="1">Multi-pass membrane protein</topology>
    </subcellularLocation>
    <subcellularLocation>
        <location evidence="2">Nucleus</location>
        <location evidence="2">Nuclear pore complex</location>
    </subcellularLocation>
</comment>
<dbReference type="GO" id="GO:0031965">
    <property type="term" value="C:nuclear membrane"/>
    <property type="evidence" value="ECO:0007669"/>
    <property type="project" value="UniProtKB-SubCell"/>
</dbReference>
<evidence type="ECO:0000256" key="3">
    <source>
        <dbReference type="ARBA" id="ARBA00005760"/>
    </source>
</evidence>
<evidence type="ECO:0000256" key="9">
    <source>
        <dbReference type="ARBA" id="ARBA00023010"/>
    </source>
</evidence>
<evidence type="ECO:0000256" key="5">
    <source>
        <dbReference type="ARBA" id="ARBA00022692"/>
    </source>
</evidence>
<evidence type="ECO:0000313" key="14">
    <source>
        <dbReference type="EMBL" id="KAF1800748.1"/>
    </source>
</evidence>
<evidence type="ECO:0000256" key="2">
    <source>
        <dbReference type="ARBA" id="ARBA00004567"/>
    </source>
</evidence>
<evidence type="ECO:0000256" key="13">
    <source>
        <dbReference type="SAM" id="Phobius"/>
    </source>
</evidence>
<protein>
    <submittedName>
        <fullName evidence="14">Nucleoporin protein Ndc1-Nup</fullName>
    </submittedName>
</protein>
<dbReference type="GO" id="GO:0006999">
    <property type="term" value="P:nuclear pore organization"/>
    <property type="evidence" value="ECO:0007669"/>
    <property type="project" value="TreeGrafter"/>
</dbReference>
<evidence type="ECO:0000256" key="10">
    <source>
        <dbReference type="ARBA" id="ARBA00023132"/>
    </source>
</evidence>
<keyword evidence="7" id="KW-0653">Protein transport</keyword>
<accession>A0A8H4F1N2</accession>
<keyword evidence="9" id="KW-0811">Translocation</keyword>
<evidence type="ECO:0000256" key="11">
    <source>
        <dbReference type="ARBA" id="ARBA00023136"/>
    </source>
</evidence>
<keyword evidence="6" id="KW-0509">mRNA transport</keyword>